<protein>
    <submittedName>
        <fullName evidence="1">Uncharacterized protein</fullName>
    </submittedName>
</protein>
<proteinExistence type="predicted"/>
<keyword evidence="2" id="KW-1185">Reference proteome</keyword>
<gene>
    <name evidence="1" type="ORF">VQ02_17350</name>
</gene>
<dbReference type="EMBL" id="LABY01000118">
    <property type="protein sequence ID" value="KMO35449.1"/>
    <property type="molecule type" value="Genomic_DNA"/>
</dbReference>
<sequence>MATPPRKLESQVTHGIRRRVSFSDNASAGVEIGVIPAGSHVRPVSVSVETAFTGGTPSVTVGTTAVPAAFATSTGIAPGTAGYKAGLTGTGQGNVTADTPVLAFVSGGATAGLADIYVEFYPHPL</sequence>
<dbReference type="PATRIC" id="fig|298794.3.peg.569"/>
<accession>A0A0J6SP46</accession>
<evidence type="ECO:0000313" key="1">
    <source>
        <dbReference type="EMBL" id="KMO35449.1"/>
    </source>
</evidence>
<evidence type="ECO:0000313" key="2">
    <source>
        <dbReference type="Proteomes" id="UP000035955"/>
    </source>
</evidence>
<reference evidence="1 2" key="1">
    <citation type="submission" date="2015-03" db="EMBL/GenBank/DDBJ databases">
        <title>Genome sequencing of Methylobacterium variabile DSM 16961.</title>
        <authorList>
            <person name="Chaudhry V."/>
            <person name="Patil P.B."/>
        </authorList>
    </citation>
    <scope>NUCLEOTIDE SEQUENCE [LARGE SCALE GENOMIC DNA]</scope>
    <source>
        <strain evidence="1 2">DSM 16961</strain>
    </source>
</reference>
<dbReference type="AlphaFoldDB" id="A0A0J6SP46"/>
<dbReference type="Proteomes" id="UP000035955">
    <property type="component" value="Unassembled WGS sequence"/>
</dbReference>
<comment type="caution">
    <text evidence="1">The sequence shown here is derived from an EMBL/GenBank/DDBJ whole genome shotgun (WGS) entry which is preliminary data.</text>
</comment>
<organism evidence="1 2">
    <name type="scientific">Methylobacterium variabile</name>
    <dbReference type="NCBI Taxonomy" id="298794"/>
    <lineage>
        <taxon>Bacteria</taxon>
        <taxon>Pseudomonadati</taxon>
        <taxon>Pseudomonadota</taxon>
        <taxon>Alphaproteobacteria</taxon>
        <taxon>Hyphomicrobiales</taxon>
        <taxon>Methylobacteriaceae</taxon>
        <taxon>Methylobacterium</taxon>
    </lineage>
</organism>
<name>A0A0J6SP46_9HYPH</name>